<evidence type="ECO:0000256" key="1">
    <source>
        <dbReference type="SAM" id="Phobius"/>
    </source>
</evidence>
<evidence type="ECO:0008006" key="4">
    <source>
        <dbReference type="Google" id="ProtNLM"/>
    </source>
</evidence>
<protein>
    <recommendedName>
        <fullName evidence="4">DUF4199 domain-containing protein</fullName>
    </recommendedName>
</protein>
<dbReference type="STRING" id="28128.HMPREF3226_00480"/>
<accession>A0A133QK47</accession>
<evidence type="ECO:0000313" key="3">
    <source>
        <dbReference type="Proteomes" id="UP000070533"/>
    </source>
</evidence>
<dbReference type="AlphaFoldDB" id="A0A133QK47"/>
<keyword evidence="3" id="KW-1185">Reference proteome</keyword>
<feature type="transmembrane region" description="Helical" evidence="1">
    <location>
        <begin position="79"/>
        <end position="101"/>
    </location>
</feature>
<name>A0A133QK47_9BACT</name>
<keyword evidence="1" id="KW-1133">Transmembrane helix</keyword>
<keyword evidence="1" id="KW-0472">Membrane</keyword>
<dbReference type="EMBL" id="LRQG01000019">
    <property type="protein sequence ID" value="KXA43234.1"/>
    <property type="molecule type" value="Genomic_DNA"/>
</dbReference>
<proteinExistence type="predicted"/>
<reference evidence="3" key="1">
    <citation type="submission" date="2016-01" db="EMBL/GenBank/DDBJ databases">
        <authorList>
            <person name="Mitreva M."/>
            <person name="Pepin K.H."/>
            <person name="Mihindukulasuriya K.A."/>
            <person name="Fulton R."/>
            <person name="Fronick C."/>
            <person name="O'Laughlin M."/>
            <person name="Miner T."/>
            <person name="Herter B."/>
            <person name="Rosa B.A."/>
            <person name="Cordes M."/>
            <person name="Tomlinson C."/>
            <person name="Wollam A."/>
            <person name="Palsikar V.B."/>
            <person name="Mardis E.R."/>
            <person name="Wilson R.K."/>
        </authorList>
    </citation>
    <scope>NUCLEOTIDE SEQUENCE [LARGE SCALE GENOMIC DNA]</scope>
    <source>
        <strain evidence="3">MJR7716</strain>
    </source>
</reference>
<dbReference type="RefSeq" id="WP_025876863.1">
    <property type="nucleotide sequence ID" value="NZ_BAAAXP010000032.1"/>
</dbReference>
<dbReference type="Pfam" id="PF13858">
    <property type="entry name" value="DUF4199"/>
    <property type="match status" value="1"/>
</dbReference>
<keyword evidence="1" id="KW-0812">Transmembrane</keyword>
<feature type="transmembrane region" description="Helical" evidence="1">
    <location>
        <begin position="12"/>
        <end position="34"/>
    </location>
</feature>
<evidence type="ECO:0000313" key="2">
    <source>
        <dbReference type="EMBL" id="KXA43234.1"/>
    </source>
</evidence>
<dbReference type="OrthoDB" id="1079293at2"/>
<dbReference type="PATRIC" id="fig|28128.5.peg.482"/>
<feature type="transmembrane region" description="Helical" evidence="1">
    <location>
        <begin position="147"/>
        <end position="171"/>
    </location>
</feature>
<dbReference type="PROSITE" id="PS51257">
    <property type="entry name" value="PROKAR_LIPOPROTEIN"/>
    <property type="match status" value="1"/>
</dbReference>
<gene>
    <name evidence="2" type="ORF">HMPREF3226_00480</name>
</gene>
<organism evidence="2 3">
    <name type="scientific">Prevotella corporis</name>
    <dbReference type="NCBI Taxonomy" id="28128"/>
    <lineage>
        <taxon>Bacteria</taxon>
        <taxon>Pseudomonadati</taxon>
        <taxon>Bacteroidota</taxon>
        <taxon>Bacteroidia</taxon>
        <taxon>Bacteroidales</taxon>
        <taxon>Prevotellaceae</taxon>
        <taxon>Prevotella</taxon>
    </lineage>
</organism>
<dbReference type="Proteomes" id="UP000070533">
    <property type="component" value="Unassembled WGS sequence"/>
</dbReference>
<sequence length="181" mass="20911">MNYTELRQLRAFSWYDGIYLAIIWTVSFGCFLASTWQLLLGDVSSAIVLFTPLFVGLRLRQFRDNVWDGIISFKNAFFYCMRMFFNAAWLFSLAQLAYMVFIDHGKMLRIMNAFSSTPEFQEMLHAMEIDQQEFLDSLPDLFQPYPLVVNCFVNEIIFGAAASLVIAAILARNVNTTKQFS</sequence>
<comment type="caution">
    <text evidence="2">The sequence shown here is derived from an EMBL/GenBank/DDBJ whole genome shotgun (WGS) entry which is preliminary data.</text>
</comment>
<dbReference type="InterPro" id="IPR025250">
    <property type="entry name" value="DUF4199"/>
</dbReference>
<feature type="transmembrane region" description="Helical" evidence="1">
    <location>
        <begin position="40"/>
        <end position="59"/>
    </location>
</feature>